<name>A0A501WIX1_9GAMM</name>
<dbReference type="Proteomes" id="UP000315901">
    <property type="component" value="Unassembled WGS sequence"/>
</dbReference>
<dbReference type="EMBL" id="VFRR01000047">
    <property type="protein sequence ID" value="TPE47087.1"/>
    <property type="molecule type" value="Genomic_DNA"/>
</dbReference>
<evidence type="ECO:0000259" key="1">
    <source>
        <dbReference type="Pfam" id="PF03992"/>
    </source>
</evidence>
<dbReference type="AlphaFoldDB" id="A0A501WIX1"/>
<evidence type="ECO:0000313" key="2">
    <source>
        <dbReference type="EMBL" id="TPE47087.1"/>
    </source>
</evidence>
<dbReference type="GO" id="GO:0004497">
    <property type="term" value="F:monooxygenase activity"/>
    <property type="evidence" value="ECO:0007669"/>
    <property type="project" value="UniProtKB-KW"/>
</dbReference>
<sequence length="98" mass="11469">MIQVVYEWSVAPENVIEFREAWDHTTTIVRETYPGAHGSCLLEDKKQGAHMLTIARWNSEEEWRDFWTSDNPPEVMRMSQIANLVSVKVYRETGNHMS</sequence>
<dbReference type="SUPFAM" id="SSF54909">
    <property type="entry name" value="Dimeric alpha+beta barrel"/>
    <property type="match status" value="1"/>
</dbReference>
<gene>
    <name evidence="2" type="ORF">FJM67_15195</name>
</gene>
<proteinExistence type="predicted"/>
<dbReference type="Pfam" id="PF03992">
    <property type="entry name" value="ABM"/>
    <property type="match status" value="1"/>
</dbReference>
<comment type="caution">
    <text evidence="2">The sequence shown here is derived from an EMBL/GenBank/DDBJ whole genome shotgun (WGS) entry which is preliminary data.</text>
</comment>
<keyword evidence="2" id="KW-0560">Oxidoreductase</keyword>
<dbReference type="OrthoDB" id="6105906at2"/>
<reference evidence="2 3" key="1">
    <citation type="submission" date="2019-06" db="EMBL/GenBank/DDBJ databases">
        <title>A novel bacterium of genus Marinomonas, isolated from coastal sand.</title>
        <authorList>
            <person name="Huang H."/>
            <person name="Mo K."/>
            <person name="Hu Y."/>
        </authorList>
    </citation>
    <scope>NUCLEOTIDE SEQUENCE [LARGE SCALE GENOMIC DNA]</scope>
    <source>
        <strain evidence="2 3">HB171799</strain>
    </source>
</reference>
<keyword evidence="3" id="KW-1185">Reference proteome</keyword>
<evidence type="ECO:0000313" key="3">
    <source>
        <dbReference type="Proteomes" id="UP000315901"/>
    </source>
</evidence>
<dbReference type="InterPro" id="IPR007138">
    <property type="entry name" value="ABM_dom"/>
</dbReference>
<dbReference type="RefSeq" id="WP_140591046.1">
    <property type="nucleotide sequence ID" value="NZ_VFRR01000047.1"/>
</dbReference>
<organism evidence="2 3">
    <name type="scientific">Maribrevibacterium harenarium</name>
    <dbReference type="NCBI Taxonomy" id="2589817"/>
    <lineage>
        <taxon>Bacteria</taxon>
        <taxon>Pseudomonadati</taxon>
        <taxon>Pseudomonadota</taxon>
        <taxon>Gammaproteobacteria</taxon>
        <taxon>Oceanospirillales</taxon>
        <taxon>Oceanospirillaceae</taxon>
        <taxon>Maribrevibacterium</taxon>
    </lineage>
</organism>
<feature type="domain" description="ABM" evidence="1">
    <location>
        <begin position="1"/>
        <end position="69"/>
    </location>
</feature>
<accession>A0A501WIX1</accession>
<protein>
    <submittedName>
        <fullName evidence="2">Antibiotic biosynthesis monooxygenase</fullName>
    </submittedName>
</protein>
<dbReference type="InterPro" id="IPR011008">
    <property type="entry name" value="Dimeric_a/b-barrel"/>
</dbReference>
<dbReference type="Gene3D" id="3.30.70.100">
    <property type="match status" value="1"/>
</dbReference>
<keyword evidence="2" id="KW-0503">Monooxygenase</keyword>